<sequence>MGSYYRHFKGRYYQVVGEALDTSTDSPVVVYRTLYPSQYSLVTRPAEEFFGEVLLADGTRTARFSPVNASDLPEDAARYACDRPFDFPVSGAGGVR</sequence>
<dbReference type="Gene3D" id="2.30.30.320">
    <property type="entry name" value="DUF1653-like domain"/>
    <property type="match status" value="1"/>
</dbReference>
<dbReference type="Proteomes" id="UP000503820">
    <property type="component" value="Unassembled WGS sequence"/>
</dbReference>
<evidence type="ECO:0000259" key="1">
    <source>
        <dbReference type="Pfam" id="PF07866"/>
    </source>
</evidence>
<reference evidence="2 3" key="1">
    <citation type="submission" date="2020-05" db="EMBL/GenBank/DDBJ databases">
        <title>Draft genome sequence of Desulfovibrio psychrotolerans JS1T.</title>
        <authorList>
            <person name="Ueno A."/>
            <person name="Tamazawa S."/>
            <person name="Tamamura S."/>
            <person name="Murakami T."/>
            <person name="Kiyama T."/>
            <person name="Inomata H."/>
            <person name="Amano Y."/>
            <person name="Miyakawa K."/>
            <person name="Tamaki H."/>
            <person name="Naganuma T."/>
            <person name="Kaneko K."/>
        </authorList>
    </citation>
    <scope>NUCLEOTIDE SEQUENCE [LARGE SCALE GENOMIC DNA]</scope>
    <source>
        <strain evidence="2 3">JS1</strain>
    </source>
</reference>
<evidence type="ECO:0000313" key="3">
    <source>
        <dbReference type="Proteomes" id="UP000503820"/>
    </source>
</evidence>
<feature type="domain" description="DUF1653" evidence="1">
    <location>
        <begin position="4"/>
        <end position="65"/>
    </location>
</feature>
<dbReference type="EMBL" id="BLVP01000036">
    <property type="protein sequence ID" value="GFM38434.1"/>
    <property type="molecule type" value="Genomic_DNA"/>
</dbReference>
<dbReference type="InterPro" id="IPR023387">
    <property type="entry name" value="DUF1653-like_dom"/>
</dbReference>
<dbReference type="AlphaFoldDB" id="A0A7J0BZQ5"/>
<keyword evidence="3" id="KW-1185">Reference proteome</keyword>
<organism evidence="2 3">
    <name type="scientific">Desulfovibrio psychrotolerans</name>
    <dbReference type="NCBI Taxonomy" id="415242"/>
    <lineage>
        <taxon>Bacteria</taxon>
        <taxon>Pseudomonadati</taxon>
        <taxon>Thermodesulfobacteriota</taxon>
        <taxon>Desulfovibrionia</taxon>
        <taxon>Desulfovibrionales</taxon>
        <taxon>Desulfovibrionaceae</taxon>
        <taxon>Desulfovibrio</taxon>
    </lineage>
</organism>
<protein>
    <recommendedName>
        <fullName evidence="1">DUF1653 domain-containing protein</fullName>
    </recommendedName>
</protein>
<name>A0A7J0BZQ5_9BACT</name>
<proteinExistence type="predicted"/>
<dbReference type="Pfam" id="PF07866">
    <property type="entry name" value="DUF1653"/>
    <property type="match status" value="1"/>
</dbReference>
<dbReference type="InterPro" id="IPR037135">
    <property type="entry name" value="DUF1653-like_dom_sf"/>
</dbReference>
<gene>
    <name evidence="2" type="ORF">DSM19430T_31180</name>
</gene>
<evidence type="ECO:0000313" key="2">
    <source>
        <dbReference type="EMBL" id="GFM38434.1"/>
    </source>
</evidence>
<accession>A0A7J0BZQ5</accession>
<comment type="caution">
    <text evidence="2">The sequence shown here is derived from an EMBL/GenBank/DDBJ whole genome shotgun (WGS) entry which is preliminary data.</text>
</comment>